<feature type="compositionally biased region" description="Polar residues" evidence="1">
    <location>
        <begin position="40"/>
        <end position="50"/>
    </location>
</feature>
<accession>A0ABD0M3I5</accession>
<dbReference type="AlphaFoldDB" id="A0ABD0M3I5"/>
<dbReference type="EMBL" id="JACVVK020000007">
    <property type="protein sequence ID" value="KAK7506258.1"/>
    <property type="molecule type" value="Genomic_DNA"/>
</dbReference>
<evidence type="ECO:0000256" key="1">
    <source>
        <dbReference type="SAM" id="MobiDB-lite"/>
    </source>
</evidence>
<proteinExistence type="predicted"/>
<evidence type="ECO:0000313" key="2">
    <source>
        <dbReference type="EMBL" id="KAK7506258.1"/>
    </source>
</evidence>
<dbReference type="Proteomes" id="UP001519460">
    <property type="component" value="Unassembled WGS sequence"/>
</dbReference>
<feature type="region of interest" description="Disordered" evidence="1">
    <location>
        <begin position="1"/>
        <end position="53"/>
    </location>
</feature>
<evidence type="ECO:0000313" key="3">
    <source>
        <dbReference type="Proteomes" id="UP001519460"/>
    </source>
</evidence>
<reference evidence="2 3" key="1">
    <citation type="journal article" date="2023" name="Sci. Data">
        <title>Genome assembly of the Korean intertidal mud-creeper Batillaria attramentaria.</title>
        <authorList>
            <person name="Patra A.K."/>
            <person name="Ho P.T."/>
            <person name="Jun S."/>
            <person name="Lee S.J."/>
            <person name="Kim Y."/>
            <person name="Won Y.J."/>
        </authorList>
    </citation>
    <scope>NUCLEOTIDE SEQUENCE [LARGE SCALE GENOMIC DNA]</scope>
    <source>
        <strain evidence="2">Wonlab-2016</strain>
    </source>
</reference>
<name>A0ABD0M3I5_9CAEN</name>
<protein>
    <submittedName>
        <fullName evidence="2">Uncharacterized protein</fullName>
    </submittedName>
</protein>
<organism evidence="2 3">
    <name type="scientific">Batillaria attramentaria</name>
    <dbReference type="NCBI Taxonomy" id="370345"/>
    <lineage>
        <taxon>Eukaryota</taxon>
        <taxon>Metazoa</taxon>
        <taxon>Spiralia</taxon>
        <taxon>Lophotrochozoa</taxon>
        <taxon>Mollusca</taxon>
        <taxon>Gastropoda</taxon>
        <taxon>Caenogastropoda</taxon>
        <taxon>Sorbeoconcha</taxon>
        <taxon>Cerithioidea</taxon>
        <taxon>Batillariidae</taxon>
        <taxon>Batillaria</taxon>
    </lineage>
</organism>
<comment type="caution">
    <text evidence="2">The sequence shown here is derived from an EMBL/GenBank/DDBJ whole genome shotgun (WGS) entry which is preliminary data.</text>
</comment>
<keyword evidence="3" id="KW-1185">Reference proteome</keyword>
<sequence>MHQRNGSPRDPSGANRQQPRENIDTEPVPTTKGSRPGTISLLTTSPQSPLANMGPLKSWPISDLLTKYMHHGVWHLVGSESVLLLGNGHGMALMIYQGFF</sequence>
<gene>
    <name evidence="2" type="ORF">BaRGS_00002370</name>
</gene>